<sequence length="122" mass="12783">MIGFVAAIKVKVMDQNEGSGSPVDWSDDEDIASDGSGSGDGEPPVQPVSTVTQLVPVTPPPPPPPALTKPTVTERPAIRMVSPTKPPAIVSPQPTTKLAQRNLPLSLLVLFLVALCTLVSYF</sequence>
<reference evidence="3 4" key="2">
    <citation type="submission" date="2018-11" db="EMBL/GenBank/DDBJ databases">
        <authorList>
            <consortium name="Pathogen Informatics"/>
        </authorList>
    </citation>
    <scope>NUCLEOTIDE SEQUENCE [LARGE SCALE GENOMIC DNA]</scope>
</reference>
<keyword evidence="2" id="KW-0472">Membrane</keyword>
<feature type="transmembrane region" description="Helical" evidence="2">
    <location>
        <begin position="103"/>
        <end position="121"/>
    </location>
</feature>
<keyword evidence="2" id="KW-0812">Transmembrane</keyword>
<feature type="region of interest" description="Disordered" evidence="1">
    <location>
        <begin position="13"/>
        <end position="75"/>
    </location>
</feature>
<dbReference type="AlphaFoldDB" id="A0A183UGA8"/>
<name>A0A183UGA8_TOXCA</name>
<feature type="compositionally biased region" description="Pro residues" evidence="1">
    <location>
        <begin position="57"/>
        <end position="67"/>
    </location>
</feature>
<keyword evidence="2" id="KW-1133">Transmembrane helix</keyword>
<evidence type="ECO:0000313" key="5">
    <source>
        <dbReference type="WBParaSite" id="TCNE_0000752801-mRNA-1"/>
    </source>
</evidence>
<reference evidence="5" key="1">
    <citation type="submission" date="2016-06" db="UniProtKB">
        <authorList>
            <consortium name="WormBaseParasite"/>
        </authorList>
    </citation>
    <scope>IDENTIFICATION</scope>
</reference>
<evidence type="ECO:0000256" key="1">
    <source>
        <dbReference type="SAM" id="MobiDB-lite"/>
    </source>
</evidence>
<gene>
    <name evidence="3" type="ORF">TCNE_LOCUS7528</name>
</gene>
<evidence type="ECO:0000256" key="2">
    <source>
        <dbReference type="SAM" id="Phobius"/>
    </source>
</evidence>
<dbReference type="WBParaSite" id="TCNE_0000752801-mRNA-1">
    <property type="protein sequence ID" value="TCNE_0000752801-mRNA-1"/>
    <property type="gene ID" value="TCNE_0000752801"/>
</dbReference>
<dbReference type="EMBL" id="UYWY01019699">
    <property type="protein sequence ID" value="VDM38849.1"/>
    <property type="molecule type" value="Genomic_DNA"/>
</dbReference>
<accession>A0A183UGA8</accession>
<keyword evidence="4" id="KW-1185">Reference proteome</keyword>
<protein>
    <submittedName>
        <fullName evidence="5">Lysine-rich arabinogalactan protein 19-like</fullName>
    </submittedName>
</protein>
<dbReference type="Proteomes" id="UP000050794">
    <property type="component" value="Unassembled WGS sequence"/>
</dbReference>
<feature type="compositionally biased region" description="Low complexity" evidence="1">
    <location>
        <begin position="41"/>
        <end position="56"/>
    </location>
</feature>
<evidence type="ECO:0000313" key="4">
    <source>
        <dbReference type="Proteomes" id="UP000050794"/>
    </source>
</evidence>
<proteinExistence type="predicted"/>
<organism evidence="4 5">
    <name type="scientific">Toxocara canis</name>
    <name type="common">Canine roundworm</name>
    <dbReference type="NCBI Taxonomy" id="6265"/>
    <lineage>
        <taxon>Eukaryota</taxon>
        <taxon>Metazoa</taxon>
        <taxon>Ecdysozoa</taxon>
        <taxon>Nematoda</taxon>
        <taxon>Chromadorea</taxon>
        <taxon>Rhabditida</taxon>
        <taxon>Spirurina</taxon>
        <taxon>Ascaridomorpha</taxon>
        <taxon>Ascaridoidea</taxon>
        <taxon>Toxocaridae</taxon>
        <taxon>Toxocara</taxon>
    </lineage>
</organism>
<evidence type="ECO:0000313" key="3">
    <source>
        <dbReference type="EMBL" id="VDM38849.1"/>
    </source>
</evidence>